<comment type="subcellular location">
    <subcellularLocation>
        <location evidence="1">Cell membrane</location>
    </subcellularLocation>
</comment>
<evidence type="ECO:0000256" key="2">
    <source>
        <dbReference type="ARBA" id="ARBA00022475"/>
    </source>
</evidence>
<dbReference type="RefSeq" id="WP_147784222.1">
    <property type="nucleotide sequence ID" value="NZ_VRMG01000009.1"/>
</dbReference>
<accession>A0A5C8ULJ3</accession>
<evidence type="ECO:0000256" key="5">
    <source>
        <dbReference type="ARBA" id="ARBA00023136"/>
    </source>
</evidence>
<keyword evidence="8" id="KW-1185">Reference proteome</keyword>
<comment type="caution">
    <text evidence="7">The sequence shown here is derived from an EMBL/GenBank/DDBJ whole genome shotgun (WGS) entry which is preliminary data.</text>
</comment>
<evidence type="ECO:0000313" key="8">
    <source>
        <dbReference type="Proteomes" id="UP000321379"/>
    </source>
</evidence>
<dbReference type="GO" id="GO:0044781">
    <property type="term" value="P:bacterial-type flagellum organization"/>
    <property type="evidence" value="ECO:0007669"/>
    <property type="project" value="InterPro"/>
</dbReference>
<feature type="transmembrane region" description="Helical" evidence="6">
    <location>
        <begin position="6"/>
        <end position="24"/>
    </location>
</feature>
<keyword evidence="3 6" id="KW-0812">Transmembrane</keyword>
<dbReference type="EMBL" id="VRMG01000009">
    <property type="protein sequence ID" value="TXN29202.1"/>
    <property type="molecule type" value="Genomic_DNA"/>
</dbReference>
<gene>
    <name evidence="7" type="ORF">FVP33_13535</name>
</gene>
<dbReference type="Proteomes" id="UP000321379">
    <property type="component" value="Unassembled WGS sequence"/>
</dbReference>
<evidence type="ECO:0000256" key="6">
    <source>
        <dbReference type="SAM" id="Phobius"/>
    </source>
</evidence>
<evidence type="ECO:0000313" key="7">
    <source>
        <dbReference type="EMBL" id="TXN29202.1"/>
    </source>
</evidence>
<name>A0A5C8ULJ3_9MICO</name>
<evidence type="ECO:0000256" key="3">
    <source>
        <dbReference type="ARBA" id="ARBA00022692"/>
    </source>
</evidence>
<keyword evidence="5 6" id="KW-0472">Membrane</keyword>
<dbReference type="AlphaFoldDB" id="A0A5C8ULJ3"/>
<keyword evidence="2" id="KW-1003">Cell membrane</keyword>
<protein>
    <submittedName>
        <fullName evidence="7">FliO/MopB family protein</fullName>
    </submittedName>
</protein>
<sequence length="165" mass="16983">MESVFLALRVLLSLAAVLGVLWMLQRRLTKGARASRATKLISVVTRQVIAPKASVVVLDVDGKRFLLGVTEQSVTVLNTSELPTPIVAESAPARLTAVPQPATDPAAATAPKTAVAFGRAMADADGRALGGQSLGAGGFTTGPLGSSILSPTTWKRAAAALRQGR</sequence>
<dbReference type="Pfam" id="PF04347">
    <property type="entry name" value="FliO"/>
    <property type="match status" value="1"/>
</dbReference>
<evidence type="ECO:0000256" key="4">
    <source>
        <dbReference type="ARBA" id="ARBA00022989"/>
    </source>
</evidence>
<dbReference type="InterPro" id="IPR022781">
    <property type="entry name" value="Flagellar_biosynth_FliO"/>
</dbReference>
<evidence type="ECO:0000256" key="1">
    <source>
        <dbReference type="ARBA" id="ARBA00004236"/>
    </source>
</evidence>
<organism evidence="7 8">
    <name type="scientific">Lacisediminihabitans profunda</name>
    <dbReference type="NCBI Taxonomy" id="2594790"/>
    <lineage>
        <taxon>Bacteria</taxon>
        <taxon>Bacillati</taxon>
        <taxon>Actinomycetota</taxon>
        <taxon>Actinomycetes</taxon>
        <taxon>Micrococcales</taxon>
        <taxon>Microbacteriaceae</taxon>
        <taxon>Lacisediminihabitans</taxon>
    </lineage>
</organism>
<keyword evidence="4 6" id="KW-1133">Transmembrane helix</keyword>
<reference evidence="7 8" key="1">
    <citation type="submission" date="2019-08" db="EMBL/GenBank/DDBJ databases">
        <title>Bacterial whole genome sequence for Glaciihabitans sp. CHu50b-6-2.</title>
        <authorList>
            <person name="Jin L."/>
        </authorList>
    </citation>
    <scope>NUCLEOTIDE SEQUENCE [LARGE SCALE GENOMIC DNA]</scope>
    <source>
        <strain evidence="7 8">CHu50b-6-2</strain>
    </source>
</reference>
<proteinExistence type="predicted"/>
<dbReference type="GO" id="GO:0016020">
    <property type="term" value="C:membrane"/>
    <property type="evidence" value="ECO:0007669"/>
    <property type="project" value="InterPro"/>
</dbReference>